<evidence type="ECO:0000313" key="2">
    <source>
        <dbReference type="EMBL" id="PWR73154.1"/>
    </source>
</evidence>
<dbReference type="InterPro" id="IPR027417">
    <property type="entry name" value="P-loop_NTPase"/>
</dbReference>
<dbReference type="EMBL" id="QGMZ01000021">
    <property type="protein sequence ID" value="PWR73154.1"/>
    <property type="molecule type" value="Genomic_DNA"/>
</dbReference>
<comment type="caution">
    <text evidence="2">The sequence shown here is derived from an EMBL/GenBank/DDBJ whole genome shotgun (WGS) entry which is preliminary data.</text>
</comment>
<organism evidence="2 3">
    <name type="scientific">Methanospirillum stamsii</name>
    <dbReference type="NCBI Taxonomy" id="1277351"/>
    <lineage>
        <taxon>Archaea</taxon>
        <taxon>Methanobacteriati</taxon>
        <taxon>Methanobacteriota</taxon>
        <taxon>Stenosarchaea group</taxon>
        <taxon>Methanomicrobia</taxon>
        <taxon>Methanomicrobiales</taxon>
        <taxon>Methanospirillaceae</taxon>
        <taxon>Methanospirillum</taxon>
    </lineage>
</organism>
<evidence type="ECO:0000313" key="3">
    <source>
        <dbReference type="Proteomes" id="UP000245934"/>
    </source>
</evidence>
<evidence type="ECO:0000256" key="1">
    <source>
        <dbReference type="SAM" id="MobiDB-lite"/>
    </source>
</evidence>
<name>A0A2V2MYF0_9EURY</name>
<keyword evidence="3" id="KW-1185">Reference proteome</keyword>
<gene>
    <name evidence="2" type="ORF">DLD82_11300</name>
</gene>
<accession>A0A2V2MYF0</accession>
<dbReference type="OrthoDB" id="116325at2157"/>
<evidence type="ECO:0008006" key="4">
    <source>
        <dbReference type="Google" id="ProtNLM"/>
    </source>
</evidence>
<protein>
    <recommendedName>
        <fullName evidence="4">SF3 helicase domain-containing protein</fullName>
    </recommendedName>
</protein>
<sequence length="1052" mass="117825">MTGEEHIKTGLSVLFSPGQVVELRSLGDHTRYGYYTDMDRLARDAAVIDNMPGISGIYVTLNQVNPALLSRCANRIKTAGKKEPQTGDGDITNRCWLPIDIDPLRPSGISSSDKEHTAALNRAEIIRDYLFGLGFPDPVMADSGNGAHLLYRIDLPNDPESSDIVKGCLKTLDLFFSDTDCAVDTSVFNPSRIWKLYGTRSRKGDHTDERPHRVSEIIHVPEAMSVVPVSSLIQLASQLQTDTTDKRPAEGMSSSGKPDLAAWLTRYGLSYTEKPYQVGRLFIFDQCPFSNAHKDGAYAIQFANGAIFTGCHHNSCGGNTQRWHELRGRFEPQKEEPKPKRDFESWKKRQIRDRACAKAERDGMPEKTGNSLDTAMQATIPLTTGDPNIHDEAIRILREGDPIRYILDIFTRMHEGDEIVARCLLMSLASRLVVNSNGLHVLVTGESGKGKSHAFETMLDLIPQQFRLSGGLSNKGLFYTHEIRKGMVICLDDVSLSEQMQETLKGVTSSFHKPFIYRTVDKDRNGITKVIPERCLWWVAKVEGSGDEQVWNRMLTVWIDDSQQQDDKVLAKKLTAAAKPASRAREFEHEISVCQEIWNNIREVSVIIPYAENIRFSSSKNRRNPTMLLDLIRSVAAFRQYQRRYEDGNGFIEISATKEDFKKAVDIYHLLNGVSGAQMTKLTRSESVLIDAIRNSGKTVFTVKDLQDLVSRAHSTITRMLYGRGPNGTHHTGLLEKCPQLSVYDRSETLEEGMYKRGKVYTWDFDMDRIWSCGGSCWLDEPDSHEDDDGPDDNSDGNSDNCSDDGSSNYSDDSPDNVQMCTHVHGMCREKCTFNQNDMESAPENTCDAEYSGTNVHSGPGAIEDQDDRIVPSIAPENYAHTYSNNSKMCCFEKLSDDCTETNVHSVMHNGCTSVHTVHIPSGPPPGSDTKSKKLRYQDINPARFVRTDEVLTRKCDCCGKRRGTYKERGNPGGPVICDRCYSRVVSRKVMTFTALPGVLPLSGMKKTNRSLGRCSLCNLKEITWWDEETKTGLCDSCFQRERVFTPISGGV</sequence>
<feature type="compositionally biased region" description="Low complexity" evidence="1">
    <location>
        <begin position="796"/>
        <end position="812"/>
    </location>
</feature>
<dbReference type="SUPFAM" id="SSF52540">
    <property type="entry name" value="P-loop containing nucleoside triphosphate hydrolases"/>
    <property type="match status" value="1"/>
</dbReference>
<dbReference type="RefSeq" id="WP_109941229.1">
    <property type="nucleotide sequence ID" value="NZ_CP176366.1"/>
</dbReference>
<feature type="region of interest" description="Disordered" evidence="1">
    <location>
        <begin position="782"/>
        <end position="816"/>
    </location>
</feature>
<feature type="compositionally biased region" description="Acidic residues" evidence="1">
    <location>
        <begin position="782"/>
        <end position="795"/>
    </location>
</feature>
<proteinExistence type="predicted"/>
<reference evidence="2 3" key="1">
    <citation type="submission" date="2018-05" db="EMBL/GenBank/DDBJ databases">
        <title>Draft genome of Methanospirillum stamsii Pt1.</title>
        <authorList>
            <person name="Dueholm M.S."/>
            <person name="Nielsen P.H."/>
            <person name="Bakmann L.F."/>
            <person name="Otzen D.E."/>
        </authorList>
    </citation>
    <scope>NUCLEOTIDE SEQUENCE [LARGE SCALE GENOMIC DNA]</scope>
    <source>
        <strain evidence="2 3">Pt1</strain>
    </source>
</reference>
<dbReference type="GeneID" id="97610146"/>
<dbReference type="AlphaFoldDB" id="A0A2V2MYF0"/>
<dbReference type="Proteomes" id="UP000245934">
    <property type="component" value="Unassembled WGS sequence"/>
</dbReference>